<gene>
    <name evidence="2" type="ORF">QE412_001816</name>
</gene>
<evidence type="ECO:0000313" key="3">
    <source>
        <dbReference type="Proteomes" id="UP001226691"/>
    </source>
</evidence>
<dbReference type="GO" id="GO:0004725">
    <property type="term" value="F:protein tyrosine phosphatase activity"/>
    <property type="evidence" value="ECO:0007669"/>
    <property type="project" value="UniProtKB-EC"/>
</dbReference>
<dbReference type="EC" id="3.1.3.48" evidence="2"/>
<dbReference type="SUPFAM" id="SSF52788">
    <property type="entry name" value="Phosphotyrosine protein phosphatases I"/>
    <property type="match status" value="1"/>
</dbReference>
<keyword evidence="3" id="KW-1185">Reference proteome</keyword>
<protein>
    <submittedName>
        <fullName evidence="2">Protein-tyrosine phosphatase</fullName>
        <ecNumber evidence="2">3.1.3.48</ecNumber>
    </submittedName>
</protein>
<evidence type="ECO:0000313" key="2">
    <source>
        <dbReference type="EMBL" id="MDQ1123243.1"/>
    </source>
</evidence>
<keyword evidence="2" id="KW-0378">Hydrolase</keyword>
<dbReference type="Pfam" id="PF01451">
    <property type="entry name" value="LMWPc"/>
    <property type="match status" value="1"/>
</dbReference>
<dbReference type="SMART" id="SM00226">
    <property type="entry name" value="LMWPc"/>
    <property type="match status" value="1"/>
</dbReference>
<accession>A0ABU0TUA6</accession>
<reference evidence="2 3" key="1">
    <citation type="submission" date="2023-07" db="EMBL/GenBank/DDBJ databases">
        <title>Functional and genomic diversity of the sorghum phyllosphere microbiome.</title>
        <authorList>
            <person name="Shade A."/>
        </authorList>
    </citation>
    <scope>NUCLEOTIDE SEQUENCE [LARGE SCALE GENOMIC DNA]</scope>
    <source>
        <strain evidence="2 3">SORGH_AS_1207</strain>
    </source>
</reference>
<dbReference type="Gene3D" id="3.40.50.2300">
    <property type="match status" value="1"/>
</dbReference>
<organism evidence="2 3">
    <name type="scientific">Microbacterium trichothecenolyticum</name>
    <name type="common">Aureobacterium trichothecenolyticum</name>
    <dbReference type="NCBI Taxonomy" id="69370"/>
    <lineage>
        <taxon>Bacteria</taxon>
        <taxon>Bacillati</taxon>
        <taxon>Actinomycetota</taxon>
        <taxon>Actinomycetes</taxon>
        <taxon>Micrococcales</taxon>
        <taxon>Microbacteriaceae</taxon>
        <taxon>Microbacterium</taxon>
    </lineage>
</organism>
<proteinExistence type="predicted"/>
<dbReference type="EMBL" id="JAUTBF010000001">
    <property type="protein sequence ID" value="MDQ1123243.1"/>
    <property type="molecule type" value="Genomic_DNA"/>
</dbReference>
<sequence length="233" mass="25658">MRREKRDESMREMITNRVLVVCTANMIRSPFIAELLRSRLAAGRGAALEILSAGTAARSGEPAVDGVVERGRTYGLDLQKHRARYLGEGALQTGDTVLCAERAHRRVVLDIRPDLISSVFTVREFARCVEAVSLRGGVETWPDLVQAAARARAVERGGPDDDDIVDPIGMPDDVWLTFERQATRAVSTILAVVNALPRIDANVPAHGLLPATRREYRRSQRAVPADQLVQGRE</sequence>
<dbReference type="InterPro" id="IPR023485">
    <property type="entry name" value="Ptyr_pPase"/>
</dbReference>
<dbReference type="InterPro" id="IPR036196">
    <property type="entry name" value="Ptyr_pPase_sf"/>
</dbReference>
<evidence type="ECO:0000259" key="1">
    <source>
        <dbReference type="SMART" id="SM00226"/>
    </source>
</evidence>
<name>A0ABU0TUA6_MICTR</name>
<feature type="domain" description="Phosphotyrosine protein phosphatase I" evidence="1">
    <location>
        <begin position="16"/>
        <end position="135"/>
    </location>
</feature>
<comment type="caution">
    <text evidence="2">The sequence shown here is derived from an EMBL/GenBank/DDBJ whole genome shotgun (WGS) entry which is preliminary data.</text>
</comment>
<dbReference type="Proteomes" id="UP001226691">
    <property type="component" value="Unassembled WGS sequence"/>
</dbReference>